<evidence type="ECO:0000313" key="1">
    <source>
        <dbReference type="EMBL" id="MFD2999438.1"/>
    </source>
</evidence>
<evidence type="ECO:0000313" key="2">
    <source>
        <dbReference type="Proteomes" id="UP001597641"/>
    </source>
</evidence>
<organism evidence="1 2">
    <name type="scientific">Pontibacter toksunensis</name>
    <dbReference type="NCBI Taxonomy" id="1332631"/>
    <lineage>
        <taxon>Bacteria</taxon>
        <taxon>Pseudomonadati</taxon>
        <taxon>Bacteroidota</taxon>
        <taxon>Cytophagia</taxon>
        <taxon>Cytophagales</taxon>
        <taxon>Hymenobacteraceae</taxon>
        <taxon>Pontibacter</taxon>
    </lineage>
</organism>
<name>A0ABW6BNL2_9BACT</name>
<reference evidence="2" key="1">
    <citation type="journal article" date="2019" name="Int. J. Syst. Evol. Microbiol.">
        <title>The Global Catalogue of Microorganisms (GCM) 10K type strain sequencing project: providing services to taxonomists for standard genome sequencing and annotation.</title>
        <authorList>
            <consortium name="The Broad Institute Genomics Platform"/>
            <consortium name="The Broad Institute Genome Sequencing Center for Infectious Disease"/>
            <person name="Wu L."/>
            <person name="Ma J."/>
        </authorList>
    </citation>
    <scope>NUCLEOTIDE SEQUENCE [LARGE SCALE GENOMIC DNA]</scope>
    <source>
        <strain evidence="2">KCTC 23984</strain>
    </source>
</reference>
<dbReference type="RefSeq" id="WP_377481059.1">
    <property type="nucleotide sequence ID" value="NZ_JBHUOX010000002.1"/>
</dbReference>
<comment type="caution">
    <text evidence="1">The sequence shown here is derived from an EMBL/GenBank/DDBJ whole genome shotgun (WGS) entry which is preliminary data.</text>
</comment>
<dbReference type="Proteomes" id="UP001597641">
    <property type="component" value="Unassembled WGS sequence"/>
</dbReference>
<dbReference type="EMBL" id="JBHUOX010000002">
    <property type="protein sequence ID" value="MFD2999438.1"/>
    <property type="molecule type" value="Genomic_DNA"/>
</dbReference>
<sequence length="112" mass="12513">MPQGTVVAIKPSFDTIAPTNMPTELEWLKALQTFIQENTGEALDIGVVEICDIEGDTELEAGKKMLFILPKGEYPSGIAEGNCDSSSSTRVKFFYEKKPFRYINKIHIKKDV</sequence>
<protein>
    <submittedName>
        <fullName evidence="1">Uncharacterized protein</fullName>
    </submittedName>
</protein>
<gene>
    <name evidence="1" type="ORF">ACFS7Z_03620</name>
</gene>
<proteinExistence type="predicted"/>
<accession>A0ABW6BNL2</accession>
<keyword evidence="2" id="KW-1185">Reference proteome</keyword>